<feature type="region of interest" description="Disordered" evidence="4">
    <location>
        <begin position="1"/>
        <end position="56"/>
    </location>
</feature>
<feature type="compositionally biased region" description="Low complexity" evidence="4">
    <location>
        <begin position="131"/>
        <end position="152"/>
    </location>
</feature>
<dbReference type="OMA" id="GHVEDDF"/>
<dbReference type="PANTHER" id="PTHR23359">
    <property type="entry name" value="NUCLEOTIDE KINASE"/>
    <property type="match status" value="1"/>
</dbReference>
<protein>
    <submittedName>
        <fullName evidence="5">Ak7-A-prov protein</fullName>
    </submittedName>
</protein>
<accession>A0A0L0D2B9</accession>
<evidence type="ECO:0000313" key="5">
    <source>
        <dbReference type="EMBL" id="KNC46437.1"/>
    </source>
</evidence>
<gene>
    <name evidence="5" type="ORF">AMSG_02893</name>
</gene>
<keyword evidence="2" id="KW-0547">Nucleotide-binding</keyword>
<dbReference type="InterPro" id="IPR036291">
    <property type="entry name" value="NAD(P)-bd_dom_sf"/>
</dbReference>
<reference evidence="5 6" key="1">
    <citation type="submission" date="2010-05" db="EMBL/GenBank/DDBJ databases">
        <title>The Genome Sequence of Thecamonas trahens ATCC 50062.</title>
        <authorList>
            <consortium name="The Broad Institute Genome Sequencing Platform"/>
            <person name="Russ C."/>
            <person name="Cuomo C."/>
            <person name="Shea T."/>
            <person name="Young S.K."/>
            <person name="Zeng Q."/>
            <person name="Koehrsen M."/>
            <person name="Haas B."/>
            <person name="Borodovsky M."/>
            <person name="Guigo R."/>
            <person name="Alvarado L."/>
            <person name="Berlin A."/>
            <person name="Bochicchio J."/>
            <person name="Borenstein D."/>
            <person name="Chapman S."/>
            <person name="Chen Z."/>
            <person name="Freedman E."/>
            <person name="Gellesch M."/>
            <person name="Goldberg J."/>
            <person name="Griggs A."/>
            <person name="Gujja S."/>
            <person name="Heilman E."/>
            <person name="Heiman D."/>
            <person name="Hepburn T."/>
            <person name="Howarth C."/>
            <person name="Jen D."/>
            <person name="Larson L."/>
            <person name="Mehta T."/>
            <person name="Park D."/>
            <person name="Pearson M."/>
            <person name="Roberts A."/>
            <person name="Saif S."/>
            <person name="Shenoy N."/>
            <person name="Sisk P."/>
            <person name="Stolte C."/>
            <person name="Sykes S."/>
            <person name="Thomson T."/>
            <person name="Walk T."/>
            <person name="White J."/>
            <person name="Yandava C."/>
            <person name="Burger G."/>
            <person name="Gray M.W."/>
            <person name="Holland P.W.H."/>
            <person name="King N."/>
            <person name="Lang F.B.F."/>
            <person name="Roger A.J."/>
            <person name="Ruiz-Trillo I."/>
            <person name="Lander E."/>
            <person name="Nusbaum C."/>
        </authorList>
    </citation>
    <scope>NUCLEOTIDE SEQUENCE [LARGE SCALE GENOMIC DNA]</scope>
    <source>
        <strain evidence="5 6">ATCC 50062</strain>
    </source>
</reference>
<dbReference type="RefSeq" id="XP_013760728.1">
    <property type="nucleotide sequence ID" value="XM_013905274.1"/>
</dbReference>
<dbReference type="OrthoDB" id="10262413at2759"/>
<dbReference type="GO" id="GO:0005524">
    <property type="term" value="F:ATP binding"/>
    <property type="evidence" value="ECO:0007669"/>
    <property type="project" value="InterPro"/>
</dbReference>
<dbReference type="InterPro" id="IPR027417">
    <property type="entry name" value="P-loop_NTPase"/>
</dbReference>
<dbReference type="AlphaFoldDB" id="A0A0L0D2B9"/>
<dbReference type="Pfam" id="PF00406">
    <property type="entry name" value="ADK"/>
    <property type="match status" value="1"/>
</dbReference>
<name>A0A0L0D2B9_THETB</name>
<dbReference type="PRINTS" id="PR00094">
    <property type="entry name" value="ADENYLTKNASE"/>
</dbReference>
<dbReference type="Gene3D" id="3.40.50.720">
    <property type="entry name" value="NAD(P)-binding Rossmann-like Domain"/>
    <property type="match status" value="1"/>
</dbReference>
<dbReference type="Proteomes" id="UP000054408">
    <property type="component" value="Unassembled WGS sequence"/>
</dbReference>
<feature type="region of interest" description="Disordered" evidence="4">
    <location>
        <begin position="108"/>
        <end position="173"/>
    </location>
</feature>
<dbReference type="CDD" id="cd01428">
    <property type="entry name" value="ADK"/>
    <property type="match status" value="1"/>
</dbReference>
<keyword evidence="6" id="KW-1185">Reference proteome</keyword>
<dbReference type="InterPro" id="IPR007858">
    <property type="entry name" value="Dpy-30_motif"/>
</dbReference>
<dbReference type="InterPro" id="IPR000850">
    <property type="entry name" value="Adenylat/UMP-CMP_kin"/>
</dbReference>
<dbReference type="STRING" id="461836.A0A0L0D2B9"/>
<organism evidence="5 6">
    <name type="scientific">Thecamonas trahens ATCC 50062</name>
    <dbReference type="NCBI Taxonomy" id="461836"/>
    <lineage>
        <taxon>Eukaryota</taxon>
        <taxon>Apusozoa</taxon>
        <taxon>Apusomonadida</taxon>
        <taxon>Apusomonadidae</taxon>
        <taxon>Thecamonas</taxon>
    </lineage>
</organism>
<dbReference type="GO" id="GO:0019205">
    <property type="term" value="F:nucleobase-containing compound kinase activity"/>
    <property type="evidence" value="ECO:0007669"/>
    <property type="project" value="InterPro"/>
</dbReference>
<proteinExistence type="predicted"/>
<dbReference type="GeneID" id="25562539"/>
<evidence type="ECO:0000256" key="4">
    <source>
        <dbReference type="SAM" id="MobiDB-lite"/>
    </source>
</evidence>
<dbReference type="SUPFAM" id="SSF51735">
    <property type="entry name" value="NAD(P)-binding Rossmann-fold domains"/>
    <property type="match status" value="1"/>
</dbReference>
<keyword evidence="1" id="KW-0808">Transferase</keyword>
<keyword evidence="3" id="KW-0418">Kinase</keyword>
<dbReference type="SUPFAM" id="SSF52540">
    <property type="entry name" value="P-loop containing nucleoside triphosphate hydrolases"/>
    <property type="match status" value="1"/>
</dbReference>
<dbReference type="Gene3D" id="3.40.50.300">
    <property type="entry name" value="P-loop containing nucleotide triphosphate hydrolases"/>
    <property type="match status" value="1"/>
</dbReference>
<sequence>MAMAGENKTDEAGRSDSNNNNGTAATTAATTAAANNNDNDGVVTAENDAGDAGSQLGSAATESVAAVVVKQPVMPPRVFVTELDSYIGHHVASALTGIMYARDPRPGALPLDDSMSEYDEPQGRGRRQQNSALAGGADGSGSPAGSAGAGDNDGYEGSEAEYGSEAGAPSFDEATLPAKVEIIGTVRSEASPSFPLPRPAVLPGGELPGAGVPEGVSRVLPSTITRDALLEEVRQCDVIVYDLVSNVNEAKWLVETLADEAESWERPKMFVALSSVLTWGKTGRSDEGDGDEMAFIEEDYKRRKAHPNHKELLYVEKLTTKWSKKKANFNAVIINRGLVYGGGEGVFHYLFKMAWHGSPRQLPVIGRGRNALPAIHVLDLAQVVAQVVALKPDIPYVLAVDDGRMSAMDLVSTISEALGSGAIKRVKRDDPVLVRELTPLQFDMLHLDVVLEPSFIRELEDFVWHAETGLLEAIFDVIREFKTVRELTPLMFYIQGPPGVGKSYYAARIAREYKVHHIQTEDVISDYLAKLTTSQDPADADMLDEIREARAESENGRIPDDLLVAMFREKLFSMPCQNQGFVLDGFPKTLAQAEELFAAGDDDESTSVADDNLDGVAKDILPTNVVILEADDEFIKARMRALPEAQVTGTHWTEDGVARRLAWFREANTDEENAWDFFDSREILPLYITINETTEPSDVLAAVKKLAGKPHNYGPTKKELAARAAAKAEAAAAAAAAAAEEAQRQAAATAAAEAKRDAEWTARNEVIRAEEQKVLELQSQPLREFLMTHVMPTLTEGLIEVCKARPDDPVDYLAEFLFNQDSRAVIDSDPHDG</sequence>
<evidence type="ECO:0000313" key="6">
    <source>
        <dbReference type="Proteomes" id="UP000054408"/>
    </source>
</evidence>
<dbReference type="Gene3D" id="1.20.890.10">
    <property type="entry name" value="cAMP-dependent protein kinase regulatory subunit, dimerization-anchoring domain"/>
    <property type="match status" value="1"/>
</dbReference>
<dbReference type="EMBL" id="GL349442">
    <property type="protein sequence ID" value="KNC46437.1"/>
    <property type="molecule type" value="Genomic_DNA"/>
</dbReference>
<dbReference type="Pfam" id="PF05186">
    <property type="entry name" value="Dpy-30"/>
    <property type="match status" value="1"/>
</dbReference>
<evidence type="ECO:0000256" key="1">
    <source>
        <dbReference type="ARBA" id="ARBA00022679"/>
    </source>
</evidence>
<dbReference type="GO" id="GO:0006139">
    <property type="term" value="P:nucleobase-containing compound metabolic process"/>
    <property type="evidence" value="ECO:0007669"/>
    <property type="project" value="InterPro"/>
</dbReference>
<evidence type="ECO:0000256" key="3">
    <source>
        <dbReference type="ARBA" id="ARBA00022777"/>
    </source>
</evidence>
<evidence type="ECO:0000256" key="2">
    <source>
        <dbReference type="ARBA" id="ARBA00022741"/>
    </source>
</evidence>
<dbReference type="InterPro" id="IPR047499">
    <property type="entry name" value="DD_AK7"/>
</dbReference>
<feature type="compositionally biased region" description="Low complexity" evidence="4">
    <location>
        <begin position="18"/>
        <end position="45"/>
    </location>
</feature>
<dbReference type="eggNOG" id="KOG3078">
    <property type="taxonomic scope" value="Eukaryota"/>
</dbReference>
<dbReference type="CDD" id="cd22967">
    <property type="entry name" value="DD_AK7"/>
    <property type="match status" value="1"/>
</dbReference>